<reference evidence="6 7" key="1">
    <citation type="submission" date="2021-07" db="EMBL/GenBank/DDBJ databases">
        <title>Genomic diversity and antimicrobial resistance of Prevotella spp. isolated from chronic lung disease airways.</title>
        <authorList>
            <person name="Webb K.A."/>
            <person name="Olagoke O.S."/>
            <person name="Baird T."/>
            <person name="Neill J."/>
            <person name="Pham A."/>
            <person name="Wells T.J."/>
            <person name="Ramsay K.A."/>
            <person name="Bell S.C."/>
            <person name="Sarovich D.S."/>
            <person name="Price E.P."/>
        </authorList>
    </citation>
    <scope>NUCLEOTIDE SEQUENCE [LARGE SCALE GENOMIC DNA]</scope>
    <source>
        <strain evidence="6 7">SCHI0011.S.12</strain>
    </source>
</reference>
<protein>
    <submittedName>
        <fullName evidence="6">Translocation/assembly module TamB</fullName>
    </submittedName>
</protein>
<dbReference type="Proteomes" id="UP000788426">
    <property type="component" value="Unassembled WGS sequence"/>
</dbReference>
<dbReference type="InterPro" id="IPR007452">
    <property type="entry name" value="TamB_C"/>
</dbReference>
<evidence type="ECO:0000256" key="4">
    <source>
        <dbReference type="ARBA" id="ARBA00023136"/>
    </source>
</evidence>
<keyword evidence="4" id="KW-0472">Membrane</keyword>
<organism evidence="6 7">
    <name type="scientific">Hoylesella nanceiensis</name>
    <dbReference type="NCBI Taxonomy" id="425941"/>
    <lineage>
        <taxon>Bacteria</taxon>
        <taxon>Pseudomonadati</taxon>
        <taxon>Bacteroidota</taxon>
        <taxon>Bacteroidia</taxon>
        <taxon>Bacteroidales</taxon>
        <taxon>Prevotellaceae</taxon>
        <taxon>Hoylesella</taxon>
    </lineage>
</organism>
<evidence type="ECO:0000313" key="7">
    <source>
        <dbReference type="Proteomes" id="UP000788426"/>
    </source>
</evidence>
<keyword evidence="3" id="KW-1133">Transmembrane helix</keyword>
<feature type="domain" description="Translocation and assembly module TamB C-terminal" evidence="5">
    <location>
        <begin position="987"/>
        <end position="1433"/>
    </location>
</feature>
<accession>A0ABS6YAB5</accession>
<dbReference type="PANTHER" id="PTHR30441">
    <property type="entry name" value="DUF748 DOMAIN-CONTAINING PROTEIN"/>
    <property type="match status" value="1"/>
</dbReference>
<keyword evidence="7" id="KW-1185">Reference proteome</keyword>
<evidence type="ECO:0000256" key="2">
    <source>
        <dbReference type="ARBA" id="ARBA00022692"/>
    </source>
</evidence>
<comment type="subcellular location">
    <subcellularLocation>
        <location evidence="1">Membrane</location>
        <topology evidence="1">Single-pass membrane protein</topology>
    </subcellularLocation>
</comment>
<dbReference type="EMBL" id="JAHXCT010000001">
    <property type="protein sequence ID" value="MBW4768515.1"/>
    <property type="molecule type" value="Genomic_DNA"/>
</dbReference>
<dbReference type="InterPro" id="IPR052894">
    <property type="entry name" value="AsmA-related"/>
</dbReference>
<name>A0ABS6YAB5_9BACT</name>
<gene>
    <name evidence="6" type="ORF">KZO38_01855</name>
</gene>
<keyword evidence="2" id="KW-0812">Transmembrane</keyword>
<evidence type="ECO:0000313" key="6">
    <source>
        <dbReference type="EMBL" id="MBW4768515.1"/>
    </source>
</evidence>
<evidence type="ECO:0000256" key="1">
    <source>
        <dbReference type="ARBA" id="ARBA00004167"/>
    </source>
</evidence>
<dbReference type="RefSeq" id="WP_219479353.1">
    <property type="nucleotide sequence ID" value="NZ_JAHXCT010000001.1"/>
</dbReference>
<comment type="caution">
    <text evidence="6">The sequence shown here is derived from an EMBL/GenBank/DDBJ whole genome shotgun (WGS) entry which is preliminary data.</text>
</comment>
<dbReference type="Pfam" id="PF04357">
    <property type="entry name" value="TamB"/>
    <property type="match status" value="1"/>
</dbReference>
<sequence length="1461" mass="162463">MHIPIVQSFIGSTVAQAVSKKLGTEVVVTRVDLGFFNRIIIDNFYIKDHKQQNLLKASRLSVKINPISIFKGKIIISSIQLFGSKFNLYKESNTAKANFQFVLDSLASKDTLNQTPLDLKINSIIIRNGKVYYNILNTPHTPKRFNTNHIEISNLSGHIILNTLTNDSINVNIKRLALKEKSGIDFKNIQLSLDAGRQSAKLKKLQVQLLNSTLQSDSIIAFYRIKNKTFELPSLTFNGKFNKIDIIPYDLSTFENTLNRINHHYIGAFSFEGTSTSLNIKDFTLHSSDGGLKLKAGIFVKGGFKKPKWFISIPQLIATQTHISYIHKLITSQKEQPHWLTQLGTVSYTGELGGYGKELSTRAHIKTNIGNVQLDLGIHGKDINGHINSSNINIKELTDNQTFGNISLKLDFNGIINNNKLSKISLKGVVPLFDYNNYSYKNITINGSYEKDIINGKLALNDPNGNIDIDGRMNISPKNFMANIEAKANQVNINALKITNKYPQTNFSFVLSTNFTGKDINSLNGRIDLKDFKMVSDKLNYALEEFNITAQNKGNTHVVNLHSDFADAQIEGFYQYQTLYNSVLNLINSRLSTIPGLPKSKGITKNNFTINATLYKADWLNHFFNIPLDVTHPITIAAKVNDKEQDIDLTLTANNFVYAGKEYQEGWLNITSPGDSLCVKTNISSVNSQGTKLDLGLNAIAIHNQLSTQLSFNNNQDKRLKGEINADTRFLKNSNGVSTAAINIKPSTIMIGDSTWTVEPSTVNYSKDLLAINNFKISHKEQYLNINGNATKSLNESLQVDFNDIDVDYILNFVNFTAVSFGGQATGHAFISGALSSKPEAFATCDVKQFTFENGPMGTLAANVLWNSKEEQIEIDAIANEADDKNTLIEGYVSPKRNYIDLDINAQNSNLAFVESFTKSFMKNVNATGKGSVKLSGPLNMLNLTGKIEANGSLDITSLNTTYYLKNDIITFIPNEIRFENDSIYDRNGNIGIVKGTLHHKNLTNLTYDIGIKAKKLLAYDTHTFGENTFYGTAFVTGDCNIKGKSGEVVIDVNGTTEKGSILVYDVSNKNSLSDNSFIHWNTYKDSLAFEDDSIAVENRTIYKKEIFKPKDIPTNIHINFAINCTTDASVKLIMDRNSGDHIILKGEGGLRASYYNKGGFELFGNYLVQEGVYKLTIQNVIKRDFTFQPGGVISFGGDPFAAALNLKAVYTLNSVSLSELKLGRSFSSNNIKVNCLMNISGTPESPKIDFGLDMPTINSDIKQMVFSLINGEEEMNQQVLYLLAVGRFYTKAANAPDNSNIEQQSQASLAMQSILSGTISQQINSVLNSVINSSNWSFGANISTGNNGWNNAEYEGLLSGRLLNDRLLINGQFGYRDNINSTTNFIGDFSIRYLLTPKGGFSVNIYNQTNDRYFTKNSLTTQGIGILIKKEFNSWRDLFGRKRKKKANDSIDVNKKDIVQ</sequence>
<evidence type="ECO:0000256" key="3">
    <source>
        <dbReference type="ARBA" id="ARBA00022989"/>
    </source>
</evidence>
<evidence type="ECO:0000259" key="5">
    <source>
        <dbReference type="Pfam" id="PF04357"/>
    </source>
</evidence>
<dbReference type="PANTHER" id="PTHR30441:SF8">
    <property type="entry name" value="DUF748 DOMAIN-CONTAINING PROTEIN"/>
    <property type="match status" value="1"/>
</dbReference>
<proteinExistence type="predicted"/>